<dbReference type="InterPro" id="IPR023198">
    <property type="entry name" value="PGP-like_dom2"/>
</dbReference>
<dbReference type="Gene3D" id="1.10.150.240">
    <property type="entry name" value="Putative phosphatase, domain 2"/>
    <property type="match status" value="1"/>
</dbReference>
<dbReference type="SUPFAM" id="SSF56784">
    <property type="entry name" value="HAD-like"/>
    <property type="match status" value="1"/>
</dbReference>
<comment type="caution">
    <text evidence="1">The sequence shown here is derived from an EMBL/GenBank/DDBJ whole genome shotgun (WGS) entry which is preliminary data.</text>
</comment>
<dbReference type="SFLD" id="SFLDS00003">
    <property type="entry name" value="Haloacid_Dehalogenase"/>
    <property type="match status" value="1"/>
</dbReference>
<dbReference type="EMBL" id="JAOQJQ010000008">
    <property type="protein sequence ID" value="MCU6763572.1"/>
    <property type="molecule type" value="Genomic_DNA"/>
</dbReference>
<dbReference type="Proteomes" id="UP001652442">
    <property type="component" value="Unassembled WGS sequence"/>
</dbReference>
<dbReference type="NCBIfam" id="TIGR01509">
    <property type="entry name" value="HAD-SF-IA-v3"/>
    <property type="match status" value="1"/>
</dbReference>
<dbReference type="RefSeq" id="WP_158426210.1">
    <property type="nucleotide sequence ID" value="NZ_JAOQJQ010000008.1"/>
</dbReference>
<evidence type="ECO:0000313" key="2">
    <source>
        <dbReference type="Proteomes" id="UP001652442"/>
    </source>
</evidence>
<reference evidence="1 2" key="1">
    <citation type="journal article" date="2021" name="ISME Commun">
        <title>Automated analysis of genomic sequences facilitates high-throughput and comprehensive description of bacteria.</title>
        <authorList>
            <person name="Hitch T.C.A."/>
        </authorList>
    </citation>
    <scope>NUCLEOTIDE SEQUENCE [LARGE SCALE GENOMIC DNA]</scope>
    <source>
        <strain evidence="1 2">Sanger_109</strain>
    </source>
</reference>
<dbReference type="SFLD" id="SFLDG01129">
    <property type="entry name" value="C1.5:_HAD__Beta-PGM__Phosphata"/>
    <property type="match status" value="1"/>
</dbReference>
<dbReference type="CDD" id="cd07505">
    <property type="entry name" value="HAD_BPGM-like"/>
    <property type="match status" value="1"/>
</dbReference>
<sequence length="228" mass="25747">MREYLKKEELAKLWMEKELLIFDFDGTLLDSMPMWEHIGTDYLISQGIMPPQDLEERLISMTLEQSGAFYIRELGLKKTLDEYLEDIYQMADQKYRLELALKPGALAFVQKAAEAGKKMCILTTTGRPCVEAAAARHGLEHFLPFEKIYTCGELGMGKTTPDIYLHTIRQMGSIPQKTLVFEDAPFAVKGAKLSGCTVCSVFDSSAGKQEAVLQQYADIRIQSFLELV</sequence>
<evidence type="ECO:0000313" key="1">
    <source>
        <dbReference type="EMBL" id="MCU6763572.1"/>
    </source>
</evidence>
<dbReference type="PANTHER" id="PTHR18901:SF38">
    <property type="entry name" value="PSEUDOURIDINE-5'-PHOSPHATASE"/>
    <property type="match status" value="1"/>
</dbReference>
<dbReference type="InterPro" id="IPR041492">
    <property type="entry name" value="HAD_2"/>
</dbReference>
<accession>A0ABT2TNA1</accession>
<keyword evidence="2" id="KW-1185">Reference proteome</keyword>
<dbReference type="Gene3D" id="3.40.50.1000">
    <property type="entry name" value="HAD superfamily/HAD-like"/>
    <property type="match status" value="1"/>
</dbReference>
<dbReference type="PANTHER" id="PTHR18901">
    <property type="entry name" value="2-DEOXYGLUCOSE-6-PHOSPHATE PHOSPHATASE 2"/>
    <property type="match status" value="1"/>
</dbReference>
<dbReference type="InterPro" id="IPR036412">
    <property type="entry name" value="HAD-like_sf"/>
</dbReference>
<name>A0ABT2TNA1_9FIRM</name>
<gene>
    <name evidence="1" type="ORF">OCV88_14775</name>
</gene>
<organism evidence="1 2">
    <name type="scientific">Brotonthovivens ammoniilytica</name>
    <dbReference type="NCBI Taxonomy" id="2981725"/>
    <lineage>
        <taxon>Bacteria</taxon>
        <taxon>Bacillati</taxon>
        <taxon>Bacillota</taxon>
        <taxon>Clostridia</taxon>
        <taxon>Lachnospirales</taxon>
        <taxon>Lachnospiraceae</taxon>
        <taxon>Brotonthovivens</taxon>
    </lineage>
</organism>
<proteinExistence type="predicted"/>
<dbReference type="Pfam" id="PF13419">
    <property type="entry name" value="HAD_2"/>
    <property type="match status" value="1"/>
</dbReference>
<dbReference type="InterPro" id="IPR023214">
    <property type="entry name" value="HAD_sf"/>
</dbReference>
<protein>
    <submittedName>
        <fullName evidence="1">HAD family phosphatase</fullName>
    </submittedName>
</protein>
<dbReference type="InterPro" id="IPR006439">
    <property type="entry name" value="HAD-SF_hydro_IA"/>
</dbReference>